<dbReference type="Pfam" id="PF00856">
    <property type="entry name" value="SET"/>
    <property type="match status" value="1"/>
</dbReference>
<accession>A0A6P6UZ46</accession>
<proteinExistence type="predicted"/>
<dbReference type="InterPro" id="IPR011990">
    <property type="entry name" value="TPR-like_helical_dom_sf"/>
</dbReference>
<dbReference type="InterPro" id="IPR001214">
    <property type="entry name" value="SET_dom"/>
</dbReference>
<protein>
    <submittedName>
        <fullName evidence="8">Histone-lysine N-methyltransferase ASHR1 isoform X2</fullName>
    </submittedName>
</protein>
<feature type="domain" description="SET" evidence="5">
    <location>
        <begin position="12"/>
        <end position="193"/>
    </location>
</feature>
<dbReference type="Proteomes" id="UP001652660">
    <property type="component" value="Chromosome 10c"/>
</dbReference>
<dbReference type="PROSITE" id="PS01360">
    <property type="entry name" value="ZF_MYND_1"/>
    <property type="match status" value="1"/>
</dbReference>
<dbReference type="InterPro" id="IPR050869">
    <property type="entry name" value="H3K4_H4K5_MeTrfase"/>
</dbReference>
<dbReference type="RefSeq" id="XP_027094862.1">
    <property type="nucleotide sequence ID" value="XM_027239061.2"/>
</dbReference>
<feature type="domain" description="MYND-type" evidence="6">
    <location>
        <begin position="59"/>
        <end position="96"/>
    </location>
</feature>
<dbReference type="AlphaFoldDB" id="A0A6P6UZ46"/>
<dbReference type="PROSITE" id="PS50280">
    <property type="entry name" value="SET"/>
    <property type="match status" value="1"/>
</dbReference>
<dbReference type="GO" id="GO:0005634">
    <property type="term" value="C:nucleus"/>
    <property type="evidence" value="ECO:0007669"/>
    <property type="project" value="TreeGrafter"/>
</dbReference>
<dbReference type="Gene3D" id="6.10.140.2220">
    <property type="match status" value="1"/>
</dbReference>
<dbReference type="PANTHER" id="PTHR12197:SF251">
    <property type="entry name" value="EG:BACR7C10.4 PROTEIN"/>
    <property type="match status" value="1"/>
</dbReference>
<dbReference type="PROSITE" id="PS50865">
    <property type="entry name" value="ZF_MYND_2"/>
    <property type="match status" value="1"/>
</dbReference>
<dbReference type="PANTHER" id="PTHR12197">
    <property type="entry name" value="HISTONE-LYSINE N-METHYLTRANSFERASE SMYD"/>
    <property type="match status" value="1"/>
</dbReference>
<evidence type="ECO:0000259" key="5">
    <source>
        <dbReference type="PROSITE" id="PS50280"/>
    </source>
</evidence>
<name>A0A6P6UZ46_COFAR</name>
<dbReference type="SUPFAM" id="SSF48452">
    <property type="entry name" value="TPR-like"/>
    <property type="match status" value="1"/>
</dbReference>
<keyword evidence="1" id="KW-0479">Metal-binding</keyword>
<evidence type="ECO:0000256" key="4">
    <source>
        <dbReference type="PROSITE-ProRule" id="PRU00134"/>
    </source>
</evidence>
<evidence type="ECO:0000313" key="8">
    <source>
        <dbReference type="RefSeq" id="XP_027094862.1"/>
    </source>
</evidence>
<evidence type="ECO:0000313" key="7">
    <source>
        <dbReference type="Proteomes" id="UP001652660"/>
    </source>
</evidence>
<evidence type="ECO:0000256" key="2">
    <source>
        <dbReference type="ARBA" id="ARBA00022771"/>
    </source>
</evidence>
<dbReference type="GO" id="GO:0008270">
    <property type="term" value="F:zinc ion binding"/>
    <property type="evidence" value="ECO:0007669"/>
    <property type="project" value="UniProtKB-KW"/>
</dbReference>
<evidence type="ECO:0000256" key="3">
    <source>
        <dbReference type="ARBA" id="ARBA00022833"/>
    </source>
</evidence>
<dbReference type="SMART" id="SM00317">
    <property type="entry name" value="SET"/>
    <property type="match status" value="1"/>
</dbReference>
<dbReference type="InterPro" id="IPR046341">
    <property type="entry name" value="SET_dom_sf"/>
</dbReference>
<evidence type="ECO:0000259" key="6">
    <source>
        <dbReference type="PROSITE" id="PS50865"/>
    </source>
</evidence>
<dbReference type="Gene3D" id="2.170.270.10">
    <property type="entry name" value="SET domain"/>
    <property type="match status" value="1"/>
</dbReference>
<dbReference type="GeneID" id="113714918"/>
<evidence type="ECO:0000256" key="1">
    <source>
        <dbReference type="ARBA" id="ARBA00022723"/>
    </source>
</evidence>
<sequence length="426" mass="48650">MEELQKALNDGRSLTVSTLPDKGRCLFTSRHFSPGEVIISQEPYVAVPNKNSNDSSSRCEWCFSTRNLKKCSACQVVWYCGSTCQKTDWKLHRLECKVLSKVEKGRIKSLTPSIRLMVKLYLRRKLQVEQLACNAHTICDAELRPLATGLYPVISLINHSCLPNSVLVFEGRLAVVRAVEHIPKGTEVLISYIETAASTMTRQKALKEQYFFTCTCPRCIKAGQYDDIKESAILEGYCCKDNSCSGFLLRDPEKRGFVCQECGLLREKEEIKDIEWEVKYLIEKASMCSSGNKIDASLTYKAVEKQQLELCHPFSINLMRTRETLLKIYMELQNWKEALAYCRFVIPIYERVYPRLHPLVGLQYYTCGKLEWFLGETNEAIQSLTKAVDVLRITHGTSTSFMKELLIKLEEARAEASYSLSSKDDQ</sequence>
<reference evidence="7" key="1">
    <citation type="journal article" date="2025" name="Foods">
        <title>Unveiling the Microbial Signatures of Arabica Coffee Cherries: Insights into Ripeness Specific Diversity, Functional Traits, and Implications for Quality and Safety.</title>
        <authorList>
            <consortium name="RefSeq"/>
            <person name="Tenea G.N."/>
            <person name="Cifuentes V."/>
            <person name="Reyes P."/>
            <person name="Cevallos-Vallejos M."/>
        </authorList>
    </citation>
    <scope>NUCLEOTIDE SEQUENCE [LARGE SCALE GENOMIC DNA]</scope>
</reference>
<gene>
    <name evidence="8" type="primary">LOC113714918</name>
</gene>
<dbReference type="InterPro" id="IPR002893">
    <property type="entry name" value="Znf_MYND"/>
</dbReference>
<keyword evidence="3" id="KW-0862">Zinc</keyword>
<keyword evidence="7" id="KW-1185">Reference proteome</keyword>
<dbReference type="Gene3D" id="1.25.40.10">
    <property type="entry name" value="Tetratricopeptide repeat domain"/>
    <property type="match status" value="1"/>
</dbReference>
<dbReference type="SUPFAM" id="SSF82199">
    <property type="entry name" value="SET domain"/>
    <property type="match status" value="1"/>
</dbReference>
<keyword evidence="2 4" id="KW-0863">Zinc-finger</keyword>
<organism evidence="7 8">
    <name type="scientific">Coffea arabica</name>
    <name type="common">Arabian coffee</name>
    <dbReference type="NCBI Taxonomy" id="13443"/>
    <lineage>
        <taxon>Eukaryota</taxon>
        <taxon>Viridiplantae</taxon>
        <taxon>Streptophyta</taxon>
        <taxon>Embryophyta</taxon>
        <taxon>Tracheophyta</taxon>
        <taxon>Spermatophyta</taxon>
        <taxon>Magnoliopsida</taxon>
        <taxon>eudicotyledons</taxon>
        <taxon>Gunneridae</taxon>
        <taxon>Pentapetalae</taxon>
        <taxon>asterids</taxon>
        <taxon>lamiids</taxon>
        <taxon>Gentianales</taxon>
        <taxon>Rubiaceae</taxon>
        <taxon>Ixoroideae</taxon>
        <taxon>Gardenieae complex</taxon>
        <taxon>Bertiereae - Coffeeae clade</taxon>
        <taxon>Coffeeae</taxon>
        <taxon>Coffea</taxon>
    </lineage>
</organism>
<reference evidence="8" key="2">
    <citation type="submission" date="2025-08" db="UniProtKB">
        <authorList>
            <consortium name="RefSeq"/>
        </authorList>
    </citation>
    <scope>IDENTIFICATION</scope>
    <source>
        <tissue evidence="8">Leaves</tissue>
    </source>
</reference>
<dbReference type="Pfam" id="PF01753">
    <property type="entry name" value="zf-MYND"/>
    <property type="match status" value="1"/>
</dbReference>